<evidence type="ECO:0000256" key="6">
    <source>
        <dbReference type="SAM" id="Phobius"/>
    </source>
</evidence>
<gene>
    <name evidence="9" type="ORF">MBMO_EB0-39H12.0002</name>
</gene>
<evidence type="ECO:0000256" key="5">
    <source>
        <dbReference type="ARBA" id="ARBA00023136"/>
    </source>
</evidence>
<dbReference type="PANTHER" id="PTHR30572">
    <property type="entry name" value="MEMBRANE COMPONENT OF TRANSPORTER-RELATED"/>
    <property type="match status" value="1"/>
</dbReference>
<dbReference type="Pfam" id="PF02687">
    <property type="entry name" value="FtsX"/>
    <property type="match status" value="1"/>
</dbReference>
<keyword evidence="5 6" id="KW-0472">Membrane</keyword>
<evidence type="ECO:0000256" key="2">
    <source>
        <dbReference type="ARBA" id="ARBA00022475"/>
    </source>
</evidence>
<keyword evidence="3 6" id="KW-0812">Transmembrane</keyword>
<evidence type="ECO:0000313" key="9">
    <source>
        <dbReference type="EMBL" id="ABL97626.1"/>
    </source>
</evidence>
<keyword evidence="2" id="KW-1003">Cell membrane</keyword>
<organism evidence="9">
    <name type="scientific">uncultured marine bacterium EB0_39H12</name>
    <dbReference type="NCBI Taxonomy" id="415437"/>
    <lineage>
        <taxon>Bacteria</taxon>
        <taxon>environmental samples</taxon>
    </lineage>
</organism>
<dbReference type="GO" id="GO:0005886">
    <property type="term" value="C:plasma membrane"/>
    <property type="evidence" value="ECO:0007669"/>
    <property type="project" value="UniProtKB-SubCell"/>
</dbReference>
<dbReference type="InterPro" id="IPR050250">
    <property type="entry name" value="Macrolide_Exporter_MacB"/>
</dbReference>
<sequence length="394" mass="41549">MSFIRQVLSVTSMNLRSILERSGSSFVIIIGIAGSVAVMVSLLAMAEGLSSTISNTGQDDRVIILRDGSSSELSSGVAMTEVDTVSSSPGIKSLDGDPMIAGELFAIIDLTKKGADSTSNLPFRGVEPMSFTIRPELTIIEGRNFTSGTAEIIVGKGANNQYEGLDIGDQIKVRDSFATVVGIFSTNGDVHESEIWSDLAAAQGIFRRGAIASSMILKLENKESFDEVGLFVESYPNLELKVQTETSFYDDQSSGADLIKIFGQVVGYIMAIGAVFAALNTMYSAVSTRLVEIGTLRALGFKGTTVLAALMIEALILAMAGGLLGAAIAYILFNGYTVSTLAGGSFSQTAFAFAVTGEVVQQGLTLALFVGFIGGVFPAWNAARRDITEALRSI</sequence>
<evidence type="ECO:0000259" key="8">
    <source>
        <dbReference type="Pfam" id="PF12704"/>
    </source>
</evidence>
<evidence type="ECO:0000256" key="4">
    <source>
        <dbReference type="ARBA" id="ARBA00022989"/>
    </source>
</evidence>
<dbReference type="Pfam" id="PF12704">
    <property type="entry name" value="MacB_PCD"/>
    <property type="match status" value="1"/>
</dbReference>
<keyword evidence="4 6" id="KW-1133">Transmembrane helix</keyword>
<dbReference type="InterPro" id="IPR003838">
    <property type="entry name" value="ABC3_permease_C"/>
</dbReference>
<feature type="transmembrane region" description="Helical" evidence="6">
    <location>
        <begin position="26"/>
        <end position="46"/>
    </location>
</feature>
<dbReference type="AlphaFoldDB" id="A4GHR5"/>
<dbReference type="EMBL" id="EF089399">
    <property type="protein sequence ID" value="ABL97626.1"/>
    <property type="molecule type" value="Genomic_DNA"/>
</dbReference>
<proteinExistence type="predicted"/>
<evidence type="ECO:0000259" key="7">
    <source>
        <dbReference type="Pfam" id="PF02687"/>
    </source>
</evidence>
<evidence type="ECO:0000256" key="3">
    <source>
        <dbReference type="ARBA" id="ARBA00022692"/>
    </source>
</evidence>
<evidence type="ECO:0000256" key="1">
    <source>
        <dbReference type="ARBA" id="ARBA00004651"/>
    </source>
</evidence>
<comment type="subcellular location">
    <subcellularLocation>
        <location evidence="1">Cell membrane</location>
        <topology evidence="1">Multi-pass membrane protein</topology>
    </subcellularLocation>
</comment>
<feature type="transmembrane region" description="Helical" evidence="6">
    <location>
        <begin position="307"/>
        <end position="333"/>
    </location>
</feature>
<dbReference type="GO" id="GO:0022857">
    <property type="term" value="F:transmembrane transporter activity"/>
    <property type="evidence" value="ECO:0007669"/>
    <property type="project" value="TreeGrafter"/>
</dbReference>
<dbReference type="PANTHER" id="PTHR30572:SF15">
    <property type="entry name" value="ABC TRANSPORTER PERMEASE"/>
    <property type="match status" value="1"/>
</dbReference>
<feature type="transmembrane region" description="Helical" evidence="6">
    <location>
        <begin position="265"/>
        <end position="286"/>
    </location>
</feature>
<name>A4GHR5_9BACT</name>
<protein>
    <submittedName>
        <fullName evidence="9">ABC transport system permease protein-like protein</fullName>
    </submittedName>
</protein>
<feature type="transmembrane region" description="Helical" evidence="6">
    <location>
        <begin position="363"/>
        <end position="383"/>
    </location>
</feature>
<accession>A4GHR5</accession>
<feature type="domain" description="ABC3 transporter permease C-terminal" evidence="7">
    <location>
        <begin position="266"/>
        <end position="386"/>
    </location>
</feature>
<reference evidence="9" key="1">
    <citation type="journal article" date="2007" name="Environ. Microbiol.">
        <title>Proteorhodopsin photosystem gene clusters exhibit co-evolutionary trends and shared ancestry among diverse marine microbial phyla.</title>
        <authorList>
            <person name="McCarren J."/>
            <person name="Delong E.F."/>
        </authorList>
    </citation>
    <scope>NUCLEOTIDE SEQUENCE</scope>
</reference>
<dbReference type="InterPro" id="IPR025857">
    <property type="entry name" value="MacB_PCD"/>
</dbReference>
<feature type="domain" description="MacB-like periplasmic core" evidence="8">
    <location>
        <begin position="25"/>
        <end position="228"/>
    </location>
</feature>